<dbReference type="OMA" id="GKDDMYK"/>
<name>A0A0N4Y741_NIPBR</name>
<protein>
    <submittedName>
        <fullName evidence="2 4">Uncharacterized protein</fullName>
    </submittedName>
</protein>
<reference evidence="4" key="1">
    <citation type="submission" date="2017-02" db="UniProtKB">
        <authorList>
            <consortium name="WormBaseParasite"/>
        </authorList>
    </citation>
    <scope>IDENTIFICATION</scope>
</reference>
<gene>
    <name evidence="2" type="ORF">NBR_LOCUS11950</name>
</gene>
<dbReference type="AlphaFoldDB" id="A0A0N4Y741"/>
<keyword evidence="1" id="KW-0732">Signal</keyword>
<feature type="signal peptide" evidence="1">
    <location>
        <begin position="1"/>
        <end position="21"/>
    </location>
</feature>
<feature type="chain" id="PRO_5043125288" evidence="1">
    <location>
        <begin position="22"/>
        <end position="51"/>
    </location>
</feature>
<evidence type="ECO:0000313" key="3">
    <source>
        <dbReference type="Proteomes" id="UP000271162"/>
    </source>
</evidence>
<accession>A0A0N4Y741</accession>
<dbReference type="EMBL" id="UYSL01020637">
    <property type="protein sequence ID" value="VDL75539.1"/>
    <property type="molecule type" value="Genomic_DNA"/>
</dbReference>
<keyword evidence="3" id="KW-1185">Reference proteome</keyword>
<evidence type="ECO:0000313" key="2">
    <source>
        <dbReference type="EMBL" id="VDL75539.1"/>
    </source>
</evidence>
<dbReference type="Proteomes" id="UP000271162">
    <property type="component" value="Unassembled WGS sequence"/>
</dbReference>
<organism evidence="4">
    <name type="scientific">Nippostrongylus brasiliensis</name>
    <name type="common">Rat hookworm</name>
    <dbReference type="NCBI Taxonomy" id="27835"/>
    <lineage>
        <taxon>Eukaryota</taxon>
        <taxon>Metazoa</taxon>
        <taxon>Ecdysozoa</taxon>
        <taxon>Nematoda</taxon>
        <taxon>Chromadorea</taxon>
        <taxon>Rhabditida</taxon>
        <taxon>Rhabditina</taxon>
        <taxon>Rhabditomorpha</taxon>
        <taxon>Strongyloidea</taxon>
        <taxon>Heligmosomidae</taxon>
        <taxon>Nippostrongylus</taxon>
    </lineage>
</organism>
<evidence type="ECO:0000256" key="1">
    <source>
        <dbReference type="SAM" id="SignalP"/>
    </source>
</evidence>
<sequence>MFERLLGFFMFILYLFDTVFAFKEKNNGGKDIPRKLRVNRPVQMDQFVMPS</sequence>
<proteinExistence type="predicted"/>
<reference evidence="2 3" key="2">
    <citation type="submission" date="2018-11" db="EMBL/GenBank/DDBJ databases">
        <authorList>
            <consortium name="Pathogen Informatics"/>
        </authorList>
    </citation>
    <scope>NUCLEOTIDE SEQUENCE [LARGE SCALE GENOMIC DNA]</scope>
</reference>
<dbReference type="WBParaSite" id="NBR_0001194901-mRNA-1">
    <property type="protein sequence ID" value="NBR_0001194901-mRNA-1"/>
    <property type="gene ID" value="NBR_0001194901"/>
</dbReference>
<evidence type="ECO:0000313" key="4">
    <source>
        <dbReference type="WBParaSite" id="NBR_0001194901-mRNA-1"/>
    </source>
</evidence>